<evidence type="ECO:0000313" key="1">
    <source>
        <dbReference type="EMBL" id="QHT99859.1"/>
    </source>
</evidence>
<sequence length="236" mass="26783">MVNAFSFCLYGPQNPRYYPAPMTENIQLILKHFPGWVIFVYVGADVDPRYVDILKTAPRVILRYTGKIGAANMIDRFLAIDEPNVDLMMVRDADSRVHWKDRWAIKSFLKSPFLAHTIRDNPAHTTAIMGGLWGIRKEAGLVIKDEYTEFEKNPINLGSGHDQSFLAVQLYPKIKNILLVHYSNDLAGGDPHATEFPFPYTNDIYCGRVESTPFQDSEEPRSTLGFLPPSFLKISS</sequence>
<protein>
    <recommendedName>
        <fullName evidence="2">Glycosyltransferase</fullName>
    </recommendedName>
</protein>
<evidence type="ECO:0008006" key="2">
    <source>
        <dbReference type="Google" id="ProtNLM"/>
    </source>
</evidence>
<reference evidence="1" key="1">
    <citation type="journal article" date="2020" name="Nature">
        <title>Giant virus diversity and host interactions through global metagenomics.</title>
        <authorList>
            <person name="Schulz F."/>
            <person name="Roux S."/>
            <person name="Paez-Espino D."/>
            <person name="Jungbluth S."/>
            <person name="Walsh D.A."/>
            <person name="Denef V.J."/>
            <person name="McMahon K.D."/>
            <person name="Konstantinidis K.T."/>
            <person name="Eloe-Fadrosh E.A."/>
            <person name="Kyrpides N.C."/>
            <person name="Woyke T."/>
        </authorList>
    </citation>
    <scope>NUCLEOTIDE SEQUENCE</scope>
    <source>
        <strain evidence="1">GVMAG-M-3300025778-1</strain>
    </source>
</reference>
<accession>A0A6C0J4S6</accession>
<organism evidence="1">
    <name type="scientific">viral metagenome</name>
    <dbReference type="NCBI Taxonomy" id="1070528"/>
    <lineage>
        <taxon>unclassified sequences</taxon>
        <taxon>metagenomes</taxon>
        <taxon>organismal metagenomes</taxon>
    </lineage>
</organism>
<proteinExistence type="predicted"/>
<dbReference type="AlphaFoldDB" id="A0A6C0J4S6"/>
<dbReference type="EMBL" id="MN740318">
    <property type="protein sequence ID" value="QHT99859.1"/>
    <property type="molecule type" value="Genomic_DNA"/>
</dbReference>
<name>A0A6C0J4S6_9ZZZZ</name>